<comment type="caution">
    <text evidence="11">The sequence shown here is derived from an EMBL/GenBank/DDBJ whole genome shotgun (WGS) entry which is preliminary data.</text>
</comment>
<feature type="domain" description="Ancillary SecYEG translocon subunit/Cell division coordinator CpoB TPR" evidence="10">
    <location>
        <begin position="16"/>
        <end position="206"/>
    </location>
</feature>
<keyword evidence="3 9" id="KW-0812">Transmembrane</keyword>
<dbReference type="InterPro" id="IPR026039">
    <property type="entry name" value="YfgM"/>
</dbReference>
<dbReference type="PIRSF" id="PIRSF006170">
    <property type="entry name" value="YfgM"/>
    <property type="match status" value="1"/>
</dbReference>
<evidence type="ECO:0000256" key="6">
    <source>
        <dbReference type="ARBA" id="ARBA00023186"/>
    </source>
</evidence>
<evidence type="ECO:0000256" key="8">
    <source>
        <dbReference type="ARBA" id="ARBA00024235"/>
    </source>
</evidence>
<keyword evidence="6" id="KW-0143">Chaperone</keyword>
<proteinExistence type="inferred from homology"/>
<organism evidence="11 12">
    <name type="scientific">Sodalis ligni</name>
    <dbReference type="NCBI Taxonomy" id="2697027"/>
    <lineage>
        <taxon>Bacteria</taxon>
        <taxon>Pseudomonadati</taxon>
        <taxon>Pseudomonadota</taxon>
        <taxon>Gammaproteobacteria</taxon>
        <taxon>Enterobacterales</taxon>
        <taxon>Bruguierivoracaceae</taxon>
        <taxon>Sodalis</taxon>
    </lineage>
</organism>
<keyword evidence="12" id="KW-1185">Reference proteome</keyword>
<dbReference type="InterPro" id="IPR011990">
    <property type="entry name" value="TPR-like_helical_dom_sf"/>
</dbReference>
<name>A0A4R1NGX0_9GAMM</name>
<dbReference type="Pfam" id="PF09976">
    <property type="entry name" value="TPR_21"/>
    <property type="match status" value="1"/>
</dbReference>
<feature type="transmembrane region" description="Helical" evidence="9">
    <location>
        <begin position="24"/>
        <end position="42"/>
    </location>
</feature>
<evidence type="ECO:0000256" key="7">
    <source>
        <dbReference type="ARBA" id="ARBA00024197"/>
    </source>
</evidence>
<evidence type="ECO:0000256" key="1">
    <source>
        <dbReference type="ARBA" id="ARBA00004401"/>
    </source>
</evidence>
<keyword evidence="5 9" id="KW-0472">Membrane</keyword>
<reference evidence="11 12" key="1">
    <citation type="submission" date="2019-02" db="EMBL/GenBank/DDBJ databases">
        <title>Investigation of anaerobic lignin degradation for improved lignocellulosic biofuels.</title>
        <authorList>
            <person name="Deangelis K."/>
        </authorList>
    </citation>
    <scope>NUCLEOTIDE SEQUENCE [LARGE SCALE GENOMIC DNA]</scope>
    <source>
        <strain evidence="11 12">159R</strain>
    </source>
</reference>
<keyword evidence="4 9" id="KW-1133">Transmembrane helix</keyword>
<gene>
    <name evidence="11" type="ORF">EZJ58_5254</name>
</gene>
<dbReference type="SUPFAM" id="SSF81901">
    <property type="entry name" value="HCP-like"/>
    <property type="match status" value="1"/>
</dbReference>
<protein>
    <recommendedName>
        <fullName evidence="8">Ancillary SecYEG translocon subunit</fullName>
    </recommendedName>
</protein>
<dbReference type="Proteomes" id="UP000294555">
    <property type="component" value="Unassembled WGS sequence"/>
</dbReference>
<dbReference type="GO" id="GO:0005886">
    <property type="term" value="C:plasma membrane"/>
    <property type="evidence" value="ECO:0007669"/>
    <property type="project" value="UniProtKB-SubCell"/>
</dbReference>
<evidence type="ECO:0000313" key="12">
    <source>
        <dbReference type="Proteomes" id="UP000294555"/>
    </source>
</evidence>
<dbReference type="OrthoDB" id="9789675at2"/>
<sequence length="207" mass="22726">MEVYSSENEQREALVRFFADNGKALVIGVIIGIAALVGWRYWHNHQNDSMMKSSAAWQQVNTALTSDADQQRVDAAQKFADSNNNNYGALTSMDLARFYAEKGDFATAEKQLKKALTQTKEENLQSLINLRLARVQLQGKNVDGALTTLAGVKPAAWSALADDVRGDAQLIKGNNQAARDAYDKALKANPPQALQALLRMKLNNLSS</sequence>
<evidence type="ECO:0000256" key="2">
    <source>
        <dbReference type="ARBA" id="ARBA00022475"/>
    </source>
</evidence>
<dbReference type="PANTHER" id="PTHR38035:SF1">
    <property type="entry name" value="ANCILLARY SECYEG TRANSLOCON SUBUNIT"/>
    <property type="match status" value="1"/>
</dbReference>
<accession>A0A4R1NGX0</accession>
<dbReference type="GO" id="GO:0044877">
    <property type="term" value="F:protein-containing complex binding"/>
    <property type="evidence" value="ECO:0007669"/>
    <property type="project" value="InterPro"/>
</dbReference>
<evidence type="ECO:0000256" key="9">
    <source>
        <dbReference type="SAM" id="Phobius"/>
    </source>
</evidence>
<evidence type="ECO:0000313" key="11">
    <source>
        <dbReference type="EMBL" id="TCL06955.1"/>
    </source>
</evidence>
<evidence type="ECO:0000256" key="5">
    <source>
        <dbReference type="ARBA" id="ARBA00023136"/>
    </source>
</evidence>
<dbReference type="InterPro" id="IPR018704">
    <property type="entry name" value="SecYEG/CpoB_TPR"/>
</dbReference>
<dbReference type="EMBL" id="SJOI01000001">
    <property type="protein sequence ID" value="TCL06955.1"/>
    <property type="molecule type" value="Genomic_DNA"/>
</dbReference>
<keyword evidence="2" id="KW-1003">Cell membrane</keyword>
<dbReference type="AlphaFoldDB" id="A0A4R1NGX0"/>
<comment type="subcellular location">
    <subcellularLocation>
        <location evidence="1">Cell membrane</location>
        <topology evidence="1">Single-pass type II membrane protein</topology>
    </subcellularLocation>
</comment>
<evidence type="ECO:0000256" key="3">
    <source>
        <dbReference type="ARBA" id="ARBA00022692"/>
    </source>
</evidence>
<dbReference type="PANTHER" id="PTHR38035">
    <property type="entry name" value="UPF0070 PROTEIN YFGM"/>
    <property type="match status" value="1"/>
</dbReference>
<dbReference type="RefSeq" id="WP_132926771.1">
    <property type="nucleotide sequence ID" value="NZ_SJOI01000001.1"/>
</dbReference>
<evidence type="ECO:0000259" key="10">
    <source>
        <dbReference type="Pfam" id="PF09976"/>
    </source>
</evidence>
<dbReference type="Gene3D" id="1.25.40.10">
    <property type="entry name" value="Tetratricopeptide repeat domain"/>
    <property type="match status" value="1"/>
</dbReference>
<evidence type="ECO:0000256" key="4">
    <source>
        <dbReference type="ARBA" id="ARBA00022989"/>
    </source>
</evidence>
<comment type="similarity">
    <text evidence="7">Belongs to the YfgM family.</text>
</comment>